<name>A0A8D8FRE0_CULPI</name>
<organism evidence="1">
    <name type="scientific">Culex pipiens</name>
    <name type="common">House mosquito</name>
    <dbReference type="NCBI Taxonomy" id="7175"/>
    <lineage>
        <taxon>Eukaryota</taxon>
        <taxon>Metazoa</taxon>
        <taxon>Ecdysozoa</taxon>
        <taxon>Arthropoda</taxon>
        <taxon>Hexapoda</taxon>
        <taxon>Insecta</taxon>
        <taxon>Pterygota</taxon>
        <taxon>Neoptera</taxon>
        <taxon>Endopterygota</taxon>
        <taxon>Diptera</taxon>
        <taxon>Nematocera</taxon>
        <taxon>Culicoidea</taxon>
        <taxon>Culicidae</taxon>
        <taxon>Culicinae</taxon>
        <taxon>Culicini</taxon>
        <taxon>Culex</taxon>
        <taxon>Culex</taxon>
    </lineage>
</organism>
<dbReference type="EMBL" id="HBUE01085887">
    <property type="protein sequence ID" value="CAG6479624.1"/>
    <property type="molecule type" value="Transcribed_RNA"/>
</dbReference>
<sequence length="217" mass="25697">MIAQSNNRHVTRNAREWINLAIELKPRTVLNTSKLFYNYFIDQMSIKPRMQTEMQNFQWDLIFENLDKKFISSDTKTYLFSLINELIPTRSKMFRHGIAGIDSPNCILCGNLDTITHRIKLCNKSSLVWNWIKNLIMVRIRINTRDPEELIALQFNLKSYKKNAGLWLVCEAIRFNLMNYGLDGMGCLEKFKKEIRDARWNNKAVFAKYFKNVLNIF</sequence>
<accession>A0A8D8FRE0</accession>
<protein>
    <submittedName>
        <fullName evidence="1">(northern house mosquito) hypothetical protein</fullName>
    </submittedName>
</protein>
<dbReference type="AlphaFoldDB" id="A0A8D8FRE0"/>
<evidence type="ECO:0000313" key="1">
    <source>
        <dbReference type="EMBL" id="CAG6479624.1"/>
    </source>
</evidence>
<reference evidence="1" key="1">
    <citation type="submission" date="2021-05" db="EMBL/GenBank/DDBJ databases">
        <authorList>
            <person name="Alioto T."/>
            <person name="Alioto T."/>
            <person name="Gomez Garrido J."/>
        </authorList>
    </citation>
    <scope>NUCLEOTIDE SEQUENCE</scope>
</reference>
<proteinExistence type="predicted"/>